<name>A0A1I6L1A1_9FIRM</name>
<dbReference type="InterPro" id="IPR050377">
    <property type="entry name" value="Radical_SAM_PqqE_MftC-like"/>
</dbReference>
<dbReference type="GO" id="GO:0046872">
    <property type="term" value="F:metal ion binding"/>
    <property type="evidence" value="ECO:0007669"/>
    <property type="project" value="UniProtKB-KW"/>
</dbReference>
<keyword evidence="4" id="KW-0479">Metal-binding</keyword>
<keyword evidence="3" id="KW-0949">S-adenosyl-L-methionine</keyword>
<feature type="domain" description="Radical SAM core" evidence="7">
    <location>
        <begin position="71"/>
        <end position="287"/>
    </location>
</feature>
<evidence type="ECO:0000256" key="4">
    <source>
        <dbReference type="ARBA" id="ARBA00022723"/>
    </source>
</evidence>
<evidence type="ECO:0000256" key="6">
    <source>
        <dbReference type="ARBA" id="ARBA00023014"/>
    </source>
</evidence>
<dbReference type="Gene3D" id="3.20.20.70">
    <property type="entry name" value="Aldolase class I"/>
    <property type="match status" value="1"/>
</dbReference>
<dbReference type="InterPro" id="IPR058240">
    <property type="entry name" value="rSAM_sf"/>
</dbReference>
<evidence type="ECO:0000256" key="1">
    <source>
        <dbReference type="ARBA" id="ARBA00001966"/>
    </source>
</evidence>
<dbReference type="AlphaFoldDB" id="A0A1I6L1A1"/>
<evidence type="ECO:0000313" key="8">
    <source>
        <dbReference type="EMBL" id="SFR97249.1"/>
    </source>
</evidence>
<dbReference type="SMART" id="SM00729">
    <property type="entry name" value="Elp3"/>
    <property type="match status" value="1"/>
</dbReference>
<dbReference type="SFLD" id="SFLDS00029">
    <property type="entry name" value="Radical_SAM"/>
    <property type="match status" value="2"/>
</dbReference>
<dbReference type="InterPro" id="IPR023885">
    <property type="entry name" value="4Fe4S-binding_SPASM_dom"/>
</dbReference>
<gene>
    <name evidence="8" type="ORF">SAMN05661086_02983</name>
</gene>
<evidence type="ECO:0000256" key="3">
    <source>
        <dbReference type="ARBA" id="ARBA00022691"/>
    </source>
</evidence>
<accession>A0A1I6L1A1</accession>
<reference evidence="8 9" key="1">
    <citation type="submission" date="2016-10" db="EMBL/GenBank/DDBJ databases">
        <authorList>
            <person name="de Groot N.N."/>
        </authorList>
    </citation>
    <scope>NUCLEOTIDE SEQUENCE [LARGE SCALE GENOMIC DNA]</scope>
    <source>
        <strain evidence="8 9">743A</strain>
    </source>
</reference>
<dbReference type="InterPro" id="IPR017200">
    <property type="entry name" value="PqqE-like"/>
</dbReference>
<dbReference type="PANTHER" id="PTHR11228">
    <property type="entry name" value="RADICAL SAM DOMAIN PROTEIN"/>
    <property type="match status" value="1"/>
</dbReference>
<sequence>MKTYKIREEKIGAMLFDNQTGKSMVLTEEQYQNLLHHNKEGFEYLYDNEGSPLFTIFRARMDRNSLPSDCLSAPSKVYFEITRRCNLKCVYCYNNSRNDFKVELDKERIFELIDHFYDTGTFEIRLTGGEPTLHPDLFELLAYLKKKDFFVSLATNGVWNENLIRKISETDIKIIIVSLDGPEAYHDSMRGKGTFSVVTNTIRELQRINKFALKINTVLCKENKDYIEAIVKLADDLGVKGVNFAPLRCSGRAANETNYGTPLTQSDMYEVVKKITELRKQCKVMIQTYYDILEEDNSTGTFPSSLLNNTSCAAGIEVAAINPFGEVYGCVVSPANSEEDTAEKRLFTAGNLAVEDFSHIWLDSLRWKIYRDLTFNKSKKCLECTFYSKKCFGNCIVDSYAQGGSPNAESPLCFVDLL</sequence>
<organism evidence="8 9">
    <name type="scientific">Anaeromicropila populeti</name>
    <dbReference type="NCBI Taxonomy" id="37658"/>
    <lineage>
        <taxon>Bacteria</taxon>
        <taxon>Bacillati</taxon>
        <taxon>Bacillota</taxon>
        <taxon>Clostridia</taxon>
        <taxon>Lachnospirales</taxon>
        <taxon>Lachnospiraceae</taxon>
        <taxon>Anaeromicropila</taxon>
    </lineage>
</organism>
<dbReference type="Proteomes" id="UP000199659">
    <property type="component" value="Unassembled WGS sequence"/>
</dbReference>
<keyword evidence="9" id="KW-1185">Reference proteome</keyword>
<dbReference type="PANTHER" id="PTHR11228:SF7">
    <property type="entry name" value="PQQA PEPTIDE CYCLASE"/>
    <property type="match status" value="1"/>
</dbReference>
<dbReference type="GO" id="GO:0003824">
    <property type="term" value="F:catalytic activity"/>
    <property type="evidence" value="ECO:0007669"/>
    <property type="project" value="InterPro"/>
</dbReference>
<dbReference type="InterPro" id="IPR006638">
    <property type="entry name" value="Elp3/MiaA/NifB-like_rSAM"/>
</dbReference>
<dbReference type="SFLD" id="SFLDG01386">
    <property type="entry name" value="main_SPASM_domain-containing"/>
    <property type="match status" value="1"/>
</dbReference>
<dbReference type="PROSITE" id="PS51918">
    <property type="entry name" value="RADICAL_SAM"/>
    <property type="match status" value="1"/>
</dbReference>
<dbReference type="PIRSF" id="PIRSF037420">
    <property type="entry name" value="PQQ_syn_pqqE"/>
    <property type="match status" value="1"/>
</dbReference>
<evidence type="ECO:0000313" key="9">
    <source>
        <dbReference type="Proteomes" id="UP000199659"/>
    </source>
</evidence>
<dbReference type="Pfam" id="PF04055">
    <property type="entry name" value="Radical_SAM"/>
    <property type="match status" value="1"/>
</dbReference>
<evidence type="ECO:0000256" key="5">
    <source>
        <dbReference type="ARBA" id="ARBA00023004"/>
    </source>
</evidence>
<dbReference type="InterPro" id="IPR007197">
    <property type="entry name" value="rSAM"/>
</dbReference>
<proteinExistence type="predicted"/>
<dbReference type="GO" id="GO:0051539">
    <property type="term" value="F:4 iron, 4 sulfur cluster binding"/>
    <property type="evidence" value="ECO:0007669"/>
    <property type="project" value="UniProtKB-KW"/>
</dbReference>
<dbReference type="STRING" id="37658.SAMN05661086_02983"/>
<dbReference type="InterPro" id="IPR034391">
    <property type="entry name" value="AdoMet-like_SPASM_containing"/>
</dbReference>
<dbReference type="EMBL" id="FOYZ01000012">
    <property type="protein sequence ID" value="SFR97249.1"/>
    <property type="molecule type" value="Genomic_DNA"/>
</dbReference>
<keyword evidence="2" id="KW-0004">4Fe-4S</keyword>
<dbReference type="InterPro" id="IPR013785">
    <property type="entry name" value="Aldolase_TIM"/>
</dbReference>
<evidence type="ECO:0000256" key="2">
    <source>
        <dbReference type="ARBA" id="ARBA00022485"/>
    </source>
</evidence>
<dbReference type="CDD" id="cd01335">
    <property type="entry name" value="Radical_SAM"/>
    <property type="match status" value="1"/>
</dbReference>
<keyword evidence="5" id="KW-0408">Iron</keyword>
<protein>
    <submittedName>
        <fullName evidence="8">Radical SAM superfamily enzyme, MoaA/NifB/PqqE/SkfB family</fullName>
    </submittedName>
</protein>
<dbReference type="SFLD" id="SFLDG01067">
    <property type="entry name" value="SPASM/twitch_domain_containing"/>
    <property type="match status" value="2"/>
</dbReference>
<evidence type="ECO:0000259" key="7">
    <source>
        <dbReference type="PROSITE" id="PS51918"/>
    </source>
</evidence>
<dbReference type="Pfam" id="PF13186">
    <property type="entry name" value="SPASM"/>
    <property type="match status" value="1"/>
</dbReference>
<keyword evidence="6" id="KW-0411">Iron-sulfur</keyword>
<dbReference type="RefSeq" id="WP_242940556.1">
    <property type="nucleotide sequence ID" value="NZ_FOYZ01000012.1"/>
</dbReference>
<dbReference type="SFLD" id="SFLDG01387">
    <property type="entry name" value="BtrN-like_SPASM_domain_contain"/>
    <property type="match status" value="1"/>
</dbReference>
<dbReference type="SUPFAM" id="SSF102114">
    <property type="entry name" value="Radical SAM enzymes"/>
    <property type="match status" value="1"/>
</dbReference>
<comment type="cofactor">
    <cofactor evidence="1">
        <name>[4Fe-4S] cluster</name>
        <dbReference type="ChEBI" id="CHEBI:49883"/>
    </cofactor>
</comment>